<sequence>MMGATVRTASLFVLPLMGPPSGGPTMGGSGSDDVAGAFLQWWSRLVAVLFSGGDAIPPLLHFMSSQYMGMDTNPGKTTPLSPIPPLGEAPLPAVVTINTILPTSSNTSALQNEAMETDLQDHILNIRHMLHDDSPSVQCMVSKAEAHPATKTIGTPLPRGKKKWKLAARSSRGKVVVPGLSPKKKMGYKSRANMQIVPHPPL</sequence>
<keyword evidence="2" id="KW-1185">Reference proteome</keyword>
<dbReference type="AlphaFoldDB" id="A0AAP0EZ08"/>
<evidence type="ECO:0000313" key="2">
    <source>
        <dbReference type="Proteomes" id="UP001419268"/>
    </source>
</evidence>
<dbReference type="EMBL" id="JBBNAG010000010">
    <property type="protein sequence ID" value="KAK9100850.1"/>
    <property type="molecule type" value="Genomic_DNA"/>
</dbReference>
<evidence type="ECO:0000313" key="1">
    <source>
        <dbReference type="EMBL" id="KAK9100850.1"/>
    </source>
</evidence>
<reference evidence="1 2" key="1">
    <citation type="submission" date="2024-01" db="EMBL/GenBank/DDBJ databases">
        <title>Genome assemblies of Stephania.</title>
        <authorList>
            <person name="Yang L."/>
        </authorList>
    </citation>
    <scope>NUCLEOTIDE SEQUENCE [LARGE SCALE GENOMIC DNA]</scope>
    <source>
        <strain evidence="1">JXDWG</strain>
        <tissue evidence="1">Leaf</tissue>
    </source>
</reference>
<protein>
    <submittedName>
        <fullName evidence="1">Uncharacterized protein</fullName>
    </submittedName>
</protein>
<accession>A0AAP0EZ08</accession>
<comment type="caution">
    <text evidence="1">The sequence shown here is derived from an EMBL/GenBank/DDBJ whole genome shotgun (WGS) entry which is preliminary data.</text>
</comment>
<name>A0AAP0EZ08_9MAGN</name>
<dbReference type="Proteomes" id="UP001419268">
    <property type="component" value="Unassembled WGS sequence"/>
</dbReference>
<gene>
    <name evidence="1" type="ORF">Scep_024280</name>
</gene>
<proteinExistence type="predicted"/>
<organism evidence="1 2">
    <name type="scientific">Stephania cephalantha</name>
    <dbReference type="NCBI Taxonomy" id="152367"/>
    <lineage>
        <taxon>Eukaryota</taxon>
        <taxon>Viridiplantae</taxon>
        <taxon>Streptophyta</taxon>
        <taxon>Embryophyta</taxon>
        <taxon>Tracheophyta</taxon>
        <taxon>Spermatophyta</taxon>
        <taxon>Magnoliopsida</taxon>
        <taxon>Ranunculales</taxon>
        <taxon>Menispermaceae</taxon>
        <taxon>Menispermoideae</taxon>
        <taxon>Cissampelideae</taxon>
        <taxon>Stephania</taxon>
    </lineage>
</organism>